<dbReference type="AlphaFoldDB" id="A9IBF3"/>
<dbReference type="Pfam" id="PF01527">
    <property type="entry name" value="HTH_Tnp_1"/>
    <property type="match status" value="1"/>
</dbReference>
<keyword evidence="2" id="KW-1185">Reference proteome</keyword>
<dbReference type="Proteomes" id="UP000001225">
    <property type="component" value="Chromosome"/>
</dbReference>
<dbReference type="SUPFAM" id="SSF46689">
    <property type="entry name" value="Homeodomain-like"/>
    <property type="match status" value="1"/>
</dbReference>
<dbReference type="InterPro" id="IPR009057">
    <property type="entry name" value="Homeodomain-like_sf"/>
</dbReference>
<gene>
    <name evidence="1" type="ordered locus">Bpet1094</name>
</gene>
<dbReference type="GO" id="GO:0003677">
    <property type="term" value="F:DNA binding"/>
    <property type="evidence" value="ECO:0007669"/>
    <property type="project" value="InterPro"/>
</dbReference>
<dbReference type="Gene3D" id="1.10.10.10">
    <property type="entry name" value="Winged helix-like DNA-binding domain superfamily/Winged helix DNA-binding domain"/>
    <property type="match status" value="1"/>
</dbReference>
<evidence type="ECO:0000313" key="2">
    <source>
        <dbReference type="Proteomes" id="UP000001225"/>
    </source>
</evidence>
<dbReference type="GO" id="GO:0006313">
    <property type="term" value="P:DNA transposition"/>
    <property type="evidence" value="ECO:0007669"/>
    <property type="project" value="InterPro"/>
</dbReference>
<dbReference type="eggNOG" id="COG2963">
    <property type="taxonomic scope" value="Bacteria"/>
</dbReference>
<proteinExistence type="predicted"/>
<sequence>MSVKAQRGRTRRTYSASFKAELVERCRQIGISSAAVAVSHGMNPNVLRRWIKESAESTGLAGTERPPVKIQCSPAFVELAMPERIAQHTVPSDDRIHIELQRNGTTVSVAWPLSQIAQSAAWLREVLQ</sequence>
<reference evidence="1 2" key="1">
    <citation type="journal article" date="2008" name="BMC Genomics">
        <title>The missing link: Bordetella petrii is endowed with both the metabolic versatility of environmental bacteria and virulence traits of pathogenic Bordetellae.</title>
        <authorList>
            <person name="Gross R."/>
            <person name="Guzman C.A."/>
            <person name="Sebaihia M."/>
            <person name="Martins Dos Santos V.A."/>
            <person name="Pieper D.H."/>
            <person name="Koebnik R."/>
            <person name="Lechner M."/>
            <person name="Bartels D."/>
            <person name="Buhrmester J."/>
            <person name="Choudhuri J.V."/>
            <person name="Ebensen T."/>
            <person name="Gaigalat L."/>
            <person name="Herrmann S."/>
            <person name="Khachane A.N."/>
            <person name="Larisch C."/>
            <person name="Link S."/>
            <person name="Linke B."/>
            <person name="Meyer F."/>
            <person name="Mormann S."/>
            <person name="Nakunst D."/>
            <person name="Rueckert C."/>
            <person name="Schneiker-Bekel S."/>
            <person name="Schulze K."/>
            <person name="Vorhoelter F.J."/>
            <person name="Yevsa T."/>
            <person name="Engle J.T."/>
            <person name="Goldman W.E."/>
            <person name="Puehler A."/>
            <person name="Goebel U.B."/>
            <person name="Goesmann A."/>
            <person name="Bloecker H."/>
            <person name="Kaiser O."/>
            <person name="Martinez-Arias R."/>
        </authorList>
    </citation>
    <scope>NUCLEOTIDE SEQUENCE [LARGE SCALE GENOMIC DNA]</scope>
    <source>
        <strain evidence="2">ATCC BAA-461 / DSM 12804 / CCUG 43448 / CIP 107267 / Se-1111R</strain>
    </source>
</reference>
<name>A9IBF3_BORPD</name>
<protein>
    <submittedName>
        <fullName evidence="1">Transposase</fullName>
    </submittedName>
</protein>
<dbReference type="InterPro" id="IPR002514">
    <property type="entry name" value="Transposase_8"/>
</dbReference>
<dbReference type="InterPro" id="IPR036388">
    <property type="entry name" value="WH-like_DNA-bd_sf"/>
</dbReference>
<evidence type="ECO:0000313" key="1">
    <source>
        <dbReference type="EMBL" id="CAP41426.1"/>
    </source>
</evidence>
<dbReference type="EMBL" id="AM902716">
    <property type="protein sequence ID" value="CAP41426.1"/>
    <property type="molecule type" value="Genomic_DNA"/>
</dbReference>
<accession>A9IBF3</accession>
<dbReference type="KEGG" id="bpt:Bpet1094"/>
<organism evidence="1 2">
    <name type="scientific">Bordetella petrii (strain ATCC BAA-461 / DSM 12804 / CCUG 43448 / CIP 107267 / Se-1111R)</name>
    <dbReference type="NCBI Taxonomy" id="340100"/>
    <lineage>
        <taxon>Bacteria</taxon>
        <taxon>Pseudomonadati</taxon>
        <taxon>Pseudomonadota</taxon>
        <taxon>Betaproteobacteria</taxon>
        <taxon>Burkholderiales</taxon>
        <taxon>Alcaligenaceae</taxon>
        <taxon>Bordetella</taxon>
    </lineage>
</organism>
<dbReference type="STRING" id="94624.Bpet1094"/>
<dbReference type="GO" id="GO:0004803">
    <property type="term" value="F:transposase activity"/>
    <property type="evidence" value="ECO:0007669"/>
    <property type="project" value="InterPro"/>
</dbReference>